<sequence>MRHISNVFAGFGLVASQSNDCPNQDAYDACQAHNSGVFEDCIASCEDSRCQAICLENNQLAMDDCPCSTNCPNGCDGCQSTFCGACDNPQANDVNYQVCVDKNSGFLDFCLKQCSNDPTCHRTCYDEYESNLEDCPCMKNCPNGCPCEDSTKASDLELDRVNYLIGSEGDFLEQRYYSTPEPRVGSNGYLYKAGHAMLKGQLYLFGGDYDFRRVSILAGCEFVDFDYKLLTNFDAYFGSVAVQNDSEVYLCFRNNPSKTCEVFNGSSSRIEARETNVGHYRGALGMYENQPIAVGAWSATEGMKVEILGEAAWELVQDHPETHYSAGVVTVPEGILSVGGYSYETNAAMRDVYLFSNLEWSRVGELNFATRYNTVYALGNKIFSIAGNQSPYQSEKFTWDEGSISDQEMVMGHGRQFTRPVVWESEPGQCEDSCENFCFAP</sequence>
<reference evidence="1 2" key="1">
    <citation type="submission" date="2021-04" db="EMBL/GenBank/DDBJ databases">
        <authorList>
            <person name="Bliznina A."/>
        </authorList>
    </citation>
    <scope>NUCLEOTIDE SEQUENCE [LARGE SCALE GENOMIC DNA]</scope>
</reference>
<dbReference type="Proteomes" id="UP001158576">
    <property type="component" value="Chromosome PAR"/>
</dbReference>
<protein>
    <submittedName>
        <fullName evidence="1">Oidioi.mRNA.OKI2018_I69.PAR.g8983.t1.cds</fullName>
    </submittedName>
</protein>
<dbReference type="InterPro" id="IPR015915">
    <property type="entry name" value="Kelch-typ_b-propeller"/>
</dbReference>
<organism evidence="1 2">
    <name type="scientific">Oikopleura dioica</name>
    <name type="common">Tunicate</name>
    <dbReference type="NCBI Taxonomy" id="34765"/>
    <lineage>
        <taxon>Eukaryota</taxon>
        <taxon>Metazoa</taxon>
        <taxon>Chordata</taxon>
        <taxon>Tunicata</taxon>
        <taxon>Appendicularia</taxon>
        <taxon>Copelata</taxon>
        <taxon>Oikopleuridae</taxon>
        <taxon>Oikopleura</taxon>
    </lineage>
</organism>
<gene>
    <name evidence="1" type="ORF">OKIOD_LOCUS541</name>
</gene>
<dbReference type="Gene3D" id="2.120.10.80">
    <property type="entry name" value="Kelch-type beta propeller"/>
    <property type="match status" value="1"/>
</dbReference>
<name>A0ABN7RL56_OIKDI</name>
<dbReference type="SUPFAM" id="SSF117281">
    <property type="entry name" value="Kelch motif"/>
    <property type="match status" value="1"/>
</dbReference>
<evidence type="ECO:0000313" key="1">
    <source>
        <dbReference type="EMBL" id="CAG5078433.1"/>
    </source>
</evidence>
<keyword evidence="2" id="KW-1185">Reference proteome</keyword>
<dbReference type="EMBL" id="OU015568">
    <property type="protein sequence ID" value="CAG5078433.1"/>
    <property type="molecule type" value="Genomic_DNA"/>
</dbReference>
<evidence type="ECO:0000313" key="2">
    <source>
        <dbReference type="Proteomes" id="UP001158576"/>
    </source>
</evidence>
<proteinExistence type="predicted"/>
<accession>A0ABN7RL56</accession>